<gene>
    <name evidence="1" type="ORF">UV42_C0002G0017</name>
</gene>
<evidence type="ECO:0000313" key="1">
    <source>
        <dbReference type="EMBL" id="KKS73037.1"/>
    </source>
</evidence>
<accession>A0A0G1BI58</accession>
<organism evidence="1 2">
    <name type="scientific">Candidatus Magasanikbacteria bacterium GW2011_GWE2_42_7</name>
    <dbReference type="NCBI Taxonomy" id="1619052"/>
    <lineage>
        <taxon>Bacteria</taxon>
        <taxon>Candidatus Magasanikiibacteriota</taxon>
    </lineage>
</organism>
<evidence type="ECO:0000313" key="2">
    <source>
        <dbReference type="Proteomes" id="UP000033867"/>
    </source>
</evidence>
<comment type="caution">
    <text evidence="1">The sequence shown here is derived from an EMBL/GenBank/DDBJ whole genome shotgun (WGS) entry which is preliminary data.</text>
</comment>
<dbReference type="EMBL" id="LCEK01000002">
    <property type="protein sequence ID" value="KKS73037.1"/>
    <property type="molecule type" value="Genomic_DNA"/>
</dbReference>
<dbReference type="Proteomes" id="UP000033867">
    <property type="component" value="Unassembled WGS sequence"/>
</dbReference>
<name>A0A0G1BI58_9BACT</name>
<protein>
    <submittedName>
        <fullName evidence="1">Uncharacterized protein</fullName>
    </submittedName>
</protein>
<sequence>MTFVYIKRILAKVLLCFSPKSLICWTYHFTSAIYAYNVLRRTILPRIDLREDGVVHVRFGQIERFDGLAVYKDLQSQKEIKKTKWEQNYICN</sequence>
<dbReference type="AlphaFoldDB" id="A0A0G1BI58"/>
<reference evidence="1 2" key="1">
    <citation type="journal article" date="2015" name="Nature">
        <title>rRNA introns, odd ribosomes, and small enigmatic genomes across a large radiation of phyla.</title>
        <authorList>
            <person name="Brown C.T."/>
            <person name="Hug L.A."/>
            <person name="Thomas B.C."/>
            <person name="Sharon I."/>
            <person name="Castelle C.J."/>
            <person name="Singh A."/>
            <person name="Wilkins M.J."/>
            <person name="Williams K.H."/>
            <person name="Banfield J.F."/>
        </authorList>
    </citation>
    <scope>NUCLEOTIDE SEQUENCE [LARGE SCALE GENOMIC DNA]</scope>
</reference>
<proteinExistence type="predicted"/>